<feature type="transmembrane region" description="Helical" evidence="1">
    <location>
        <begin position="39"/>
        <end position="57"/>
    </location>
</feature>
<feature type="transmembrane region" description="Helical" evidence="1">
    <location>
        <begin position="5"/>
        <end position="27"/>
    </location>
</feature>
<dbReference type="AlphaFoldDB" id="A0A0K9GWJ9"/>
<evidence type="ECO:0000313" key="2">
    <source>
        <dbReference type="EMBL" id="KMY51074.1"/>
    </source>
</evidence>
<dbReference type="Pfam" id="PF12670">
    <property type="entry name" value="DUF3792"/>
    <property type="match status" value="1"/>
</dbReference>
<keyword evidence="1" id="KW-0472">Membrane</keyword>
<protein>
    <submittedName>
        <fullName evidence="2">Membrane protein</fullName>
    </submittedName>
</protein>
<dbReference type="Proteomes" id="UP000037146">
    <property type="component" value="Unassembled WGS sequence"/>
</dbReference>
<organism evidence="2 3">
    <name type="scientific">Peribacillus loiseleuriae</name>
    <dbReference type="NCBI Taxonomy" id="1679170"/>
    <lineage>
        <taxon>Bacteria</taxon>
        <taxon>Bacillati</taxon>
        <taxon>Bacillota</taxon>
        <taxon>Bacilli</taxon>
        <taxon>Bacillales</taxon>
        <taxon>Bacillaceae</taxon>
        <taxon>Peribacillus</taxon>
    </lineage>
</organism>
<dbReference type="EMBL" id="LFZW01000001">
    <property type="protein sequence ID" value="KMY51074.1"/>
    <property type="molecule type" value="Genomic_DNA"/>
</dbReference>
<comment type="caution">
    <text evidence="2">The sequence shown here is derived from an EMBL/GenBank/DDBJ whole genome shotgun (WGS) entry which is preliminary data.</text>
</comment>
<dbReference type="PATRIC" id="fig|1679170.3.peg.3945"/>
<dbReference type="NCBIfam" id="TIGR04086">
    <property type="entry name" value="TIGR04086_membr"/>
    <property type="match status" value="1"/>
</dbReference>
<dbReference type="OrthoDB" id="2988991at2"/>
<keyword evidence="3" id="KW-1185">Reference proteome</keyword>
<reference evidence="3" key="1">
    <citation type="submission" date="2015-07" db="EMBL/GenBank/DDBJ databases">
        <title>Genome sequencing project for genomic taxonomy and phylogenomics of Bacillus-like bacteria.</title>
        <authorList>
            <person name="Liu B."/>
            <person name="Wang J."/>
            <person name="Zhu Y."/>
            <person name="Liu G."/>
            <person name="Chen Q."/>
            <person name="Chen Z."/>
            <person name="Lan J."/>
            <person name="Che J."/>
            <person name="Ge C."/>
            <person name="Shi H."/>
            <person name="Pan Z."/>
            <person name="Liu X."/>
        </authorList>
    </citation>
    <scope>NUCLEOTIDE SEQUENCE [LARGE SCALE GENOMIC DNA]</scope>
    <source>
        <strain evidence="3">FJAT-27997</strain>
    </source>
</reference>
<dbReference type="STRING" id="1679170.AC625_17335"/>
<dbReference type="InterPro" id="IPR023804">
    <property type="entry name" value="DUF3792_TM"/>
</dbReference>
<evidence type="ECO:0000256" key="1">
    <source>
        <dbReference type="SAM" id="Phobius"/>
    </source>
</evidence>
<keyword evidence="1" id="KW-1133">Transmembrane helix</keyword>
<accession>A0A0K9GWJ9</accession>
<proteinExistence type="predicted"/>
<gene>
    <name evidence="2" type="ORF">AC625_17335</name>
</gene>
<name>A0A0K9GWJ9_9BACI</name>
<sequence length="121" mass="13131">MGTAVLYGVGVIFILIILFSFIFSMILRFTSVTEHSLTYIIMALSFMTLFIGGFVSGGKGKKQGLLLGSGTGVLYVLIILMFQYLGHDSLFSLKQWIHQGCFIVTAMMGGVLGVNMSSSQT</sequence>
<feature type="transmembrane region" description="Helical" evidence="1">
    <location>
        <begin position="96"/>
        <end position="116"/>
    </location>
</feature>
<keyword evidence="1" id="KW-0812">Transmembrane</keyword>
<evidence type="ECO:0000313" key="3">
    <source>
        <dbReference type="Proteomes" id="UP000037146"/>
    </source>
</evidence>
<feature type="transmembrane region" description="Helical" evidence="1">
    <location>
        <begin position="64"/>
        <end position="84"/>
    </location>
</feature>